<dbReference type="SMART" id="SM00220">
    <property type="entry name" value="S_TKc"/>
    <property type="match status" value="1"/>
</dbReference>
<dbReference type="PANTHER" id="PTHR43289">
    <property type="entry name" value="MITOGEN-ACTIVATED PROTEIN KINASE KINASE KINASE 20-RELATED"/>
    <property type="match status" value="1"/>
</dbReference>
<dbReference type="PROSITE" id="PS00108">
    <property type="entry name" value="PROTEIN_KINASE_ST"/>
    <property type="match status" value="1"/>
</dbReference>
<dbReference type="EMBL" id="CAEZZK010000004">
    <property type="protein sequence ID" value="CAB4748821.1"/>
    <property type="molecule type" value="Genomic_DNA"/>
</dbReference>
<reference evidence="8" key="1">
    <citation type="submission" date="2020-05" db="EMBL/GenBank/DDBJ databases">
        <authorList>
            <person name="Chiriac C."/>
            <person name="Salcher M."/>
            <person name="Ghai R."/>
            <person name="Kavagutti S V."/>
        </authorList>
    </citation>
    <scope>NUCLEOTIDE SEQUENCE</scope>
</reference>
<feature type="compositionally biased region" description="Basic and acidic residues" evidence="6">
    <location>
        <begin position="354"/>
        <end position="367"/>
    </location>
</feature>
<evidence type="ECO:0000259" key="7">
    <source>
        <dbReference type="PROSITE" id="PS50011"/>
    </source>
</evidence>
<name>A0A6J6TN33_9ZZZZ</name>
<evidence type="ECO:0000256" key="5">
    <source>
        <dbReference type="ARBA" id="ARBA00022840"/>
    </source>
</evidence>
<keyword evidence="3" id="KW-0547">Nucleotide-binding</keyword>
<dbReference type="GO" id="GO:0005524">
    <property type="term" value="F:ATP binding"/>
    <property type="evidence" value="ECO:0007669"/>
    <property type="project" value="UniProtKB-KW"/>
</dbReference>
<keyword evidence="2" id="KW-0808">Transferase</keyword>
<feature type="domain" description="Protein kinase" evidence="7">
    <location>
        <begin position="20"/>
        <end position="279"/>
    </location>
</feature>
<evidence type="ECO:0000256" key="3">
    <source>
        <dbReference type="ARBA" id="ARBA00022741"/>
    </source>
</evidence>
<keyword evidence="5" id="KW-0067">ATP-binding</keyword>
<organism evidence="8">
    <name type="scientific">freshwater metagenome</name>
    <dbReference type="NCBI Taxonomy" id="449393"/>
    <lineage>
        <taxon>unclassified sequences</taxon>
        <taxon>metagenomes</taxon>
        <taxon>ecological metagenomes</taxon>
    </lineage>
</organism>
<evidence type="ECO:0000256" key="2">
    <source>
        <dbReference type="ARBA" id="ARBA00022679"/>
    </source>
</evidence>
<sequence length="576" mass="63225">MRPLPLEEPEDSQRLLAGRYRLDRQIARGGMAEVWLGTDTFLDRPVAIKVLKPQLANDPVIAERFRREALACAGLNHANIVAVYDSVEDKGRQAVVMQYIEGKSLRELLDRRKRLGALVTIHMGIAMASALDFAHRAGLVHRDVKPGNILVTPQGRFLLADFGIAKALSTAGEDLTDDNVMMGTAKYLSPEQVRGKPLDGRADLYGLGLVMYECLAGKVPFIGETDADTALARLQREPTDLSQLRSSLAPELVHVIHKLMARNPEHRYSSGQETSEALTKAIDAQNNYMTSMTPPSGVKSPTPISQPYVHKESLISQISGPSVEGSVDDHAEDFAEDFIQLPDKKRRSKKKIEKKQNDEIKINEKDLRRQKKRSKSSGGRIPTSTKILGLIAILLSIAVMYVATQGFDPSLFTSRISSTQANSGIAPVVISRVVSYDPNGQDGLENEAGVWALTDNDQKTAWSTDCYATAFFGDKKYVGALIELSQPASGVLKVGMQNGPWSLEIYTATGAAPTSLEQWGEPTATDYNTRRGVAQFMVPSQTQFVLLMMREIGMSDQCSPDNPYQGLMQDLSFNAA</sequence>
<dbReference type="FunFam" id="3.30.200.20:FF:000035">
    <property type="entry name" value="Serine/threonine protein kinase Stk1"/>
    <property type="match status" value="1"/>
</dbReference>
<gene>
    <name evidence="8" type="ORF">UFOPK2855_00038</name>
</gene>
<dbReference type="Gene3D" id="3.30.200.20">
    <property type="entry name" value="Phosphorylase Kinase, domain 1"/>
    <property type="match status" value="1"/>
</dbReference>
<dbReference type="CDD" id="cd14014">
    <property type="entry name" value="STKc_PknB_like"/>
    <property type="match status" value="1"/>
</dbReference>
<feature type="region of interest" description="Disordered" evidence="6">
    <location>
        <begin position="345"/>
        <end position="380"/>
    </location>
</feature>
<keyword evidence="4" id="KW-0418">Kinase</keyword>
<proteinExistence type="predicted"/>
<dbReference type="PANTHER" id="PTHR43289:SF6">
    <property type="entry name" value="SERINE_THREONINE-PROTEIN KINASE NEKL-3"/>
    <property type="match status" value="1"/>
</dbReference>
<accession>A0A6J6TN33</accession>
<dbReference type="Gene3D" id="1.10.510.10">
    <property type="entry name" value="Transferase(Phosphotransferase) domain 1"/>
    <property type="match status" value="1"/>
</dbReference>
<dbReference type="AlphaFoldDB" id="A0A6J6TN33"/>
<evidence type="ECO:0000256" key="4">
    <source>
        <dbReference type="ARBA" id="ARBA00022777"/>
    </source>
</evidence>
<protein>
    <submittedName>
        <fullName evidence="8">Unannotated protein</fullName>
    </submittedName>
</protein>
<dbReference type="InterPro" id="IPR000719">
    <property type="entry name" value="Prot_kinase_dom"/>
</dbReference>
<keyword evidence="1" id="KW-0723">Serine/threonine-protein kinase</keyword>
<dbReference type="PROSITE" id="PS50011">
    <property type="entry name" value="PROTEIN_KINASE_DOM"/>
    <property type="match status" value="1"/>
</dbReference>
<dbReference type="Pfam" id="PF00069">
    <property type="entry name" value="Pkinase"/>
    <property type="match status" value="1"/>
</dbReference>
<dbReference type="InterPro" id="IPR008271">
    <property type="entry name" value="Ser/Thr_kinase_AS"/>
</dbReference>
<evidence type="ECO:0000256" key="6">
    <source>
        <dbReference type="SAM" id="MobiDB-lite"/>
    </source>
</evidence>
<dbReference type="InterPro" id="IPR011009">
    <property type="entry name" value="Kinase-like_dom_sf"/>
</dbReference>
<dbReference type="SUPFAM" id="SSF56112">
    <property type="entry name" value="Protein kinase-like (PK-like)"/>
    <property type="match status" value="1"/>
</dbReference>
<dbReference type="FunFam" id="1.10.510.10:FF:000021">
    <property type="entry name" value="Serine/threonine protein kinase"/>
    <property type="match status" value="1"/>
</dbReference>
<evidence type="ECO:0000256" key="1">
    <source>
        <dbReference type="ARBA" id="ARBA00022527"/>
    </source>
</evidence>
<evidence type="ECO:0000313" key="8">
    <source>
        <dbReference type="EMBL" id="CAB4748821.1"/>
    </source>
</evidence>
<dbReference type="GO" id="GO:0004674">
    <property type="term" value="F:protein serine/threonine kinase activity"/>
    <property type="evidence" value="ECO:0007669"/>
    <property type="project" value="UniProtKB-KW"/>
</dbReference>